<feature type="site" description="Interaction with tRNA" evidence="10">
    <location>
        <position position="128"/>
    </location>
</feature>
<accession>A0A1J5GDT6</accession>
<evidence type="ECO:0000256" key="2">
    <source>
        <dbReference type="ARBA" id="ARBA00022555"/>
    </source>
</evidence>
<keyword evidence="5 10" id="KW-0547">Nucleotide-binding</keyword>
<evidence type="ECO:0000256" key="3">
    <source>
        <dbReference type="ARBA" id="ARBA00022679"/>
    </source>
</evidence>
<dbReference type="InterPro" id="IPR046884">
    <property type="entry name" value="MnmA-like_central"/>
</dbReference>
<dbReference type="GO" id="GO:0005524">
    <property type="term" value="F:ATP binding"/>
    <property type="evidence" value="ECO:0007669"/>
    <property type="project" value="UniProtKB-KW"/>
</dbReference>
<dbReference type="PANTHER" id="PTHR11933">
    <property type="entry name" value="TRNA 5-METHYLAMINOMETHYL-2-THIOURIDYLATE -METHYLTRANSFERASE"/>
    <property type="match status" value="1"/>
</dbReference>
<dbReference type="CDD" id="cd01998">
    <property type="entry name" value="MnmA_TRMU-like"/>
    <property type="match status" value="1"/>
</dbReference>
<evidence type="ECO:0000256" key="9">
    <source>
        <dbReference type="ARBA" id="ARBA00051542"/>
    </source>
</evidence>
<keyword evidence="4 10" id="KW-0819">tRNA processing</keyword>
<comment type="caution">
    <text evidence="13">The sequence shown here is derived from an EMBL/GenBank/DDBJ whole genome shotgun (WGS) entry which is preliminary data.</text>
</comment>
<dbReference type="Pfam" id="PF03054">
    <property type="entry name" value="tRNA_Me_trans"/>
    <property type="match status" value="1"/>
</dbReference>
<gene>
    <name evidence="10" type="primary">mnmA</name>
    <name evidence="13" type="ORF">AUK42_03850</name>
</gene>
<feature type="domain" description="tRNA-specific 2-thiouridylase MnmA-like C-terminal" evidence="11">
    <location>
        <begin position="281"/>
        <end position="356"/>
    </location>
</feature>
<dbReference type="SUPFAM" id="SSF52402">
    <property type="entry name" value="Adenine nucleotide alpha hydrolases-like"/>
    <property type="match status" value="1"/>
</dbReference>
<dbReference type="STRING" id="1805029.AUK42_03850"/>
<name>A0A1J5GDT6_9BACT</name>
<dbReference type="AlphaFoldDB" id="A0A1J5GDT6"/>
<dbReference type="PANTHER" id="PTHR11933:SF5">
    <property type="entry name" value="MITOCHONDRIAL TRNA-SPECIFIC 2-THIOURIDYLASE 1"/>
    <property type="match status" value="1"/>
</dbReference>
<keyword evidence="1 10" id="KW-0963">Cytoplasm</keyword>
<organism evidence="13 14">
    <name type="scientific">Candidatus Infernicultor aquiphilus</name>
    <dbReference type="NCBI Taxonomy" id="1805029"/>
    <lineage>
        <taxon>Bacteria</taxon>
        <taxon>Pseudomonadati</taxon>
        <taxon>Atribacterota</taxon>
        <taxon>Candidatus Phoenicimicrobiia</taxon>
        <taxon>Candidatus Pheonicimicrobiales</taxon>
        <taxon>Candidatus Phoenicimicrobiaceae</taxon>
        <taxon>Candidatus Infernicultor</taxon>
    </lineage>
</organism>
<comment type="catalytic activity">
    <reaction evidence="9 10">
        <text>S-sulfanyl-L-cysteinyl-[protein] + uridine(34) in tRNA + AH2 + ATP = 2-thiouridine(34) in tRNA + L-cysteinyl-[protein] + A + AMP + diphosphate + H(+)</text>
        <dbReference type="Rhea" id="RHEA:47032"/>
        <dbReference type="Rhea" id="RHEA-COMP:10131"/>
        <dbReference type="Rhea" id="RHEA-COMP:11726"/>
        <dbReference type="Rhea" id="RHEA-COMP:11727"/>
        <dbReference type="Rhea" id="RHEA-COMP:11728"/>
        <dbReference type="ChEBI" id="CHEBI:13193"/>
        <dbReference type="ChEBI" id="CHEBI:15378"/>
        <dbReference type="ChEBI" id="CHEBI:17499"/>
        <dbReference type="ChEBI" id="CHEBI:29950"/>
        <dbReference type="ChEBI" id="CHEBI:30616"/>
        <dbReference type="ChEBI" id="CHEBI:33019"/>
        <dbReference type="ChEBI" id="CHEBI:61963"/>
        <dbReference type="ChEBI" id="CHEBI:65315"/>
        <dbReference type="ChEBI" id="CHEBI:87170"/>
        <dbReference type="ChEBI" id="CHEBI:456215"/>
        <dbReference type="EC" id="2.8.1.13"/>
    </reaction>
</comment>
<dbReference type="NCBIfam" id="NF001138">
    <property type="entry name" value="PRK00143.1"/>
    <property type="match status" value="1"/>
</dbReference>
<dbReference type="Gene3D" id="2.40.30.10">
    <property type="entry name" value="Translation factors"/>
    <property type="match status" value="1"/>
</dbReference>
<protein>
    <recommendedName>
        <fullName evidence="10">tRNA-specific 2-thiouridylase MnmA</fullName>
        <ecNumber evidence="10">2.8.1.13</ecNumber>
    </recommendedName>
</protein>
<dbReference type="GO" id="GO:0002143">
    <property type="term" value="P:tRNA wobble position uridine thiolation"/>
    <property type="evidence" value="ECO:0007669"/>
    <property type="project" value="TreeGrafter"/>
</dbReference>
<feature type="domain" description="tRNA-specific 2-thiouridylase MnmA-like central" evidence="12">
    <location>
        <begin position="210"/>
        <end position="273"/>
    </location>
</feature>
<evidence type="ECO:0000313" key="13">
    <source>
        <dbReference type="EMBL" id="OIP70917.1"/>
    </source>
</evidence>
<dbReference type="NCBIfam" id="TIGR00420">
    <property type="entry name" value="trmU"/>
    <property type="match status" value="1"/>
</dbReference>
<evidence type="ECO:0000256" key="1">
    <source>
        <dbReference type="ARBA" id="ARBA00022490"/>
    </source>
</evidence>
<dbReference type="Pfam" id="PF20258">
    <property type="entry name" value="tRNA_Me_trans_C"/>
    <property type="match status" value="1"/>
</dbReference>
<dbReference type="InterPro" id="IPR023382">
    <property type="entry name" value="MnmA-like_central_sf"/>
</dbReference>
<keyword evidence="6 10" id="KW-0067">ATP-binding</keyword>
<feature type="active site" description="Cysteine persulfide intermediate" evidence="10">
    <location>
        <position position="201"/>
    </location>
</feature>
<dbReference type="Gene3D" id="3.40.50.620">
    <property type="entry name" value="HUPs"/>
    <property type="match status" value="1"/>
</dbReference>
<evidence type="ECO:0000256" key="8">
    <source>
        <dbReference type="ARBA" id="ARBA00023157"/>
    </source>
</evidence>
<dbReference type="FunFam" id="2.40.30.10:FF:000023">
    <property type="entry name" value="tRNA-specific 2-thiouridylase MnmA"/>
    <property type="match status" value="1"/>
</dbReference>
<comment type="similarity">
    <text evidence="10">Belongs to the MnmA/TRMU family.</text>
</comment>
<feature type="binding site" evidence="10">
    <location>
        <begin position="18"/>
        <end position="25"/>
    </location>
    <ligand>
        <name>ATP</name>
        <dbReference type="ChEBI" id="CHEBI:30616"/>
    </ligand>
</feature>
<keyword evidence="8" id="KW-1015">Disulfide bond</keyword>
<comment type="caution">
    <text evidence="10">Lacks conserved residue(s) required for the propagation of feature annotation.</text>
</comment>
<dbReference type="Pfam" id="PF20259">
    <property type="entry name" value="tRNA_Me_trans_M"/>
    <property type="match status" value="1"/>
</dbReference>
<feature type="region of interest" description="Interaction with tRNA" evidence="10">
    <location>
        <begin position="307"/>
        <end position="308"/>
    </location>
</feature>
<sequence length="358" mass="40786">MSKDFKKRPACTGRVVVAMSGGVDSSLAAALLKEEGYEVLGATMRLYDGDDGDENLEAAGRVAQKLEIPWYVLDFIKEFKKLVINYFCQEYLVGRTPNPCVICNLKIKFGLLLEKAKSLGADYIATGHYAINEYDQKSKRFLLKRGIDENKDQSYFLYRLNQDILPYVLFPLGRFKKSQSRELAKNFGLENYEKKESQEICFIREGDYRRFLRQNVSENIKLGKFIDKLGNILGAHQGIPFYTIGQRKGLGISSNARKYVIKIDRKENTVILSKEEDLYQDQLIIKDLNFISDDKLADSKKVEVKIRYNSKKSPATISSYQDNKILINFEKPQRAITPGQSAVFYQGDIVLGGGIIDQ</sequence>
<dbReference type="GO" id="GO:0000049">
    <property type="term" value="F:tRNA binding"/>
    <property type="evidence" value="ECO:0007669"/>
    <property type="project" value="UniProtKB-KW"/>
</dbReference>
<dbReference type="InterPro" id="IPR046885">
    <property type="entry name" value="MnmA-like_C"/>
</dbReference>
<evidence type="ECO:0000313" key="14">
    <source>
        <dbReference type="Proteomes" id="UP000182763"/>
    </source>
</evidence>
<evidence type="ECO:0000256" key="6">
    <source>
        <dbReference type="ARBA" id="ARBA00022840"/>
    </source>
</evidence>
<evidence type="ECO:0000256" key="4">
    <source>
        <dbReference type="ARBA" id="ARBA00022694"/>
    </source>
</evidence>
<dbReference type="Gene3D" id="2.30.30.280">
    <property type="entry name" value="Adenine nucleotide alpha hydrolases-like domains"/>
    <property type="match status" value="1"/>
</dbReference>
<dbReference type="Proteomes" id="UP000182763">
    <property type="component" value="Unassembled WGS sequence"/>
</dbReference>
<feature type="site" description="Interaction with tRNA" evidence="10">
    <location>
        <position position="340"/>
    </location>
</feature>
<dbReference type="InterPro" id="IPR014729">
    <property type="entry name" value="Rossmann-like_a/b/a_fold"/>
</dbReference>
<comment type="function">
    <text evidence="10">Catalyzes the 2-thiolation of uridine at the wobble position (U34) of tRNA, leading to the formation of s(2)U34.</text>
</comment>
<evidence type="ECO:0000256" key="7">
    <source>
        <dbReference type="ARBA" id="ARBA00022884"/>
    </source>
</evidence>
<feature type="region of interest" description="Interaction with tRNA" evidence="10">
    <location>
        <begin position="151"/>
        <end position="153"/>
    </location>
</feature>
<feature type="active site" description="Nucleophile" evidence="10">
    <location>
        <position position="103"/>
    </location>
</feature>
<dbReference type="HAMAP" id="MF_00144">
    <property type="entry name" value="tRNA_thiouridyl_MnmA"/>
    <property type="match status" value="1"/>
</dbReference>
<feature type="binding site" evidence="10">
    <location>
        <position position="44"/>
    </location>
    <ligand>
        <name>ATP</name>
        <dbReference type="ChEBI" id="CHEBI:30616"/>
    </ligand>
</feature>
<keyword evidence="2 10" id="KW-0820">tRNA-binding</keyword>
<dbReference type="GO" id="GO:0103016">
    <property type="term" value="F:tRNA-uridine 2-sulfurtransferase activity"/>
    <property type="evidence" value="ECO:0007669"/>
    <property type="project" value="UniProtKB-EC"/>
</dbReference>
<reference evidence="13 14" key="1">
    <citation type="journal article" date="2016" name="Environ. Microbiol.">
        <title>Genomic resolution of a cold subsurface aquifer community provides metabolic insights for novel microbes adapted to high CO concentrations.</title>
        <authorList>
            <person name="Probst A.J."/>
            <person name="Castelle C.J."/>
            <person name="Singh A."/>
            <person name="Brown C.T."/>
            <person name="Anantharaman K."/>
            <person name="Sharon I."/>
            <person name="Hug L.A."/>
            <person name="Burstein D."/>
            <person name="Emerson J.B."/>
            <person name="Thomas B.C."/>
            <person name="Banfield J.F."/>
        </authorList>
    </citation>
    <scope>NUCLEOTIDE SEQUENCE [LARGE SCALE GENOMIC DNA]</scope>
    <source>
        <strain evidence="13">CG2_30_33_13</strain>
    </source>
</reference>
<proteinExistence type="inferred from homology"/>
<keyword evidence="3 10" id="KW-0808">Transferase</keyword>
<comment type="subcellular location">
    <subcellularLocation>
        <location evidence="10">Cytoplasm</location>
    </subcellularLocation>
</comment>
<evidence type="ECO:0000259" key="12">
    <source>
        <dbReference type="Pfam" id="PF20259"/>
    </source>
</evidence>
<evidence type="ECO:0000256" key="5">
    <source>
        <dbReference type="ARBA" id="ARBA00022741"/>
    </source>
</evidence>
<dbReference type="FunFam" id="2.30.30.280:FF:000001">
    <property type="entry name" value="tRNA-specific 2-thiouridylase MnmA"/>
    <property type="match status" value="1"/>
</dbReference>
<keyword evidence="7 10" id="KW-0694">RNA-binding</keyword>
<evidence type="ECO:0000256" key="10">
    <source>
        <dbReference type="HAMAP-Rule" id="MF_00144"/>
    </source>
</evidence>
<evidence type="ECO:0000259" key="11">
    <source>
        <dbReference type="Pfam" id="PF20258"/>
    </source>
</evidence>
<dbReference type="InterPro" id="IPR004506">
    <property type="entry name" value="MnmA-like"/>
</dbReference>
<dbReference type="EC" id="2.8.1.13" evidence="10"/>
<dbReference type="EMBL" id="MNYY01000077">
    <property type="protein sequence ID" value="OIP70917.1"/>
    <property type="molecule type" value="Genomic_DNA"/>
</dbReference>
<dbReference type="GO" id="GO:0005737">
    <property type="term" value="C:cytoplasm"/>
    <property type="evidence" value="ECO:0007669"/>
    <property type="project" value="UniProtKB-SubCell"/>
</dbReference>
<feature type="binding site" evidence="10">
    <location>
        <position position="127"/>
    </location>
    <ligand>
        <name>ATP</name>
        <dbReference type="ChEBI" id="CHEBI:30616"/>
    </ligand>
</feature>